<dbReference type="RefSeq" id="WP_011524249.1">
    <property type="nucleotide sequence ID" value="NC_008009.1"/>
</dbReference>
<dbReference type="KEGG" id="aba:Acid345_3449"/>
<evidence type="ECO:0000256" key="1">
    <source>
        <dbReference type="SAM" id="Phobius"/>
    </source>
</evidence>
<keyword evidence="3" id="KW-1185">Reference proteome</keyword>
<dbReference type="OrthoDB" id="123053at2"/>
<evidence type="ECO:0000313" key="2">
    <source>
        <dbReference type="EMBL" id="ABF42450.1"/>
    </source>
</evidence>
<dbReference type="EMBL" id="CP000360">
    <property type="protein sequence ID" value="ABF42450.1"/>
    <property type="molecule type" value="Genomic_DNA"/>
</dbReference>
<reference evidence="2 3" key="1">
    <citation type="journal article" date="2009" name="Appl. Environ. Microbiol.">
        <title>Three genomes from the phylum Acidobacteria provide insight into the lifestyles of these microorganisms in soils.</title>
        <authorList>
            <person name="Ward N.L."/>
            <person name="Challacombe J.F."/>
            <person name="Janssen P.H."/>
            <person name="Henrissat B."/>
            <person name="Coutinho P.M."/>
            <person name="Wu M."/>
            <person name="Xie G."/>
            <person name="Haft D.H."/>
            <person name="Sait M."/>
            <person name="Badger J."/>
            <person name="Barabote R.D."/>
            <person name="Bradley B."/>
            <person name="Brettin T.S."/>
            <person name="Brinkac L.M."/>
            <person name="Bruce D."/>
            <person name="Creasy T."/>
            <person name="Daugherty S.C."/>
            <person name="Davidsen T.M."/>
            <person name="DeBoy R.T."/>
            <person name="Detter J.C."/>
            <person name="Dodson R.J."/>
            <person name="Durkin A.S."/>
            <person name="Ganapathy A."/>
            <person name="Gwinn-Giglio M."/>
            <person name="Han C.S."/>
            <person name="Khouri H."/>
            <person name="Kiss H."/>
            <person name="Kothari S.P."/>
            <person name="Madupu R."/>
            <person name="Nelson K.E."/>
            <person name="Nelson W.C."/>
            <person name="Paulsen I."/>
            <person name="Penn K."/>
            <person name="Ren Q."/>
            <person name="Rosovitz M.J."/>
            <person name="Selengut J.D."/>
            <person name="Shrivastava S."/>
            <person name="Sullivan S.A."/>
            <person name="Tapia R."/>
            <person name="Thompson L.S."/>
            <person name="Watkins K.L."/>
            <person name="Yang Q."/>
            <person name="Yu C."/>
            <person name="Zafar N."/>
            <person name="Zhou L."/>
            <person name="Kuske C.R."/>
        </authorList>
    </citation>
    <scope>NUCLEOTIDE SEQUENCE [LARGE SCALE GENOMIC DNA]</scope>
    <source>
        <strain evidence="2 3">Ellin345</strain>
    </source>
</reference>
<dbReference type="STRING" id="204669.Acid345_3449"/>
<sequence length="114" mass="13654">MRRKWWMIPIGIVAITLFLFIGGNVVMYLWNWLLPGLFGWKLITFWQALALLVLCRILFGGIGGRHAHRGGWGRRRDWEKWKNMTPEERERMKQNWREHRGWCPPGRPESEPQA</sequence>
<evidence type="ECO:0000313" key="3">
    <source>
        <dbReference type="Proteomes" id="UP000002432"/>
    </source>
</evidence>
<organism evidence="2 3">
    <name type="scientific">Koribacter versatilis (strain Ellin345)</name>
    <dbReference type="NCBI Taxonomy" id="204669"/>
    <lineage>
        <taxon>Bacteria</taxon>
        <taxon>Pseudomonadati</taxon>
        <taxon>Acidobacteriota</taxon>
        <taxon>Terriglobia</taxon>
        <taxon>Terriglobales</taxon>
        <taxon>Candidatus Korobacteraceae</taxon>
        <taxon>Candidatus Korobacter</taxon>
    </lineage>
</organism>
<name>Q1IL00_KORVE</name>
<gene>
    <name evidence="2" type="ordered locus">Acid345_3449</name>
</gene>
<feature type="transmembrane region" description="Helical" evidence="1">
    <location>
        <begin position="7"/>
        <end position="30"/>
    </location>
</feature>
<keyword evidence="1" id="KW-0472">Membrane</keyword>
<dbReference type="HOGENOM" id="CLU_139601_2_0_0"/>
<accession>Q1IL00</accession>
<dbReference type="AlphaFoldDB" id="Q1IL00"/>
<protein>
    <submittedName>
        <fullName evidence="2">Uncharacterized protein</fullName>
    </submittedName>
</protein>
<keyword evidence="1" id="KW-0812">Transmembrane</keyword>
<feature type="transmembrane region" description="Helical" evidence="1">
    <location>
        <begin position="42"/>
        <end position="59"/>
    </location>
</feature>
<dbReference type="EnsemblBacteria" id="ABF42450">
    <property type="protein sequence ID" value="ABF42450"/>
    <property type="gene ID" value="Acid345_3449"/>
</dbReference>
<keyword evidence="1" id="KW-1133">Transmembrane helix</keyword>
<dbReference type="Proteomes" id="UP000002432">
    <property type="component" value="Chromosome"/>
</dbReference>
<dbReference type="eggNOG" id="ENOG50330EP">
    <property type="taxonomic scope" value="Bacteria"/>
</dbReference>
<proteinExistence type="predicted"/>